<evidence type="ECO:0000313" key="4">
    <source>
        <dbReference type="Proteomes" id="UP000288716"/>
    </source>
</evidence>
<dbReference type="Gene3D" id="1.20.900.10">
    <property type="entry name" value="Dbl homology (DH) domain"/>
    <property type="match status" value="1"/>
</dbReference>
<evidence type="ECO:0000313" key="3">
    <source>
        <dbReference type="EMBL" id="RWS31588.1"/>
    </source>
</evidence>
<proteinExistence type="predicted"/>
<evidence type="ECO:0000259" key="2">
    <source>
        <dbReference type="PROSITE" id="PS50010"/>
    </source>
</evidence>
<dbReference type="Gene3D" id="2.30.29.30">
    <property type="entry name" value="Pleckstrin-homology domain (PH domain)/Phosphotyrosine-binding domain (PTB)"/>
    <property type="match status" value="1"/>
</dbReference>
<dbReference type="PROSITE" id="PS50010">
    <property type="entry name" value="DH_2"/>
    <property type="match status" value="1"/>
</dbReference>
<evidence type="ECO:0000256" key="1">
    <source>
        <dbReference type="SAM" id="MobiDB-lite"/>
    </source>
</evidence>
<feature type="domain" description="DH" evidence="2">
    <location>
        <begin position="307"/>
        <end position="546"/>
    </location>
</feature>
<feature type="region of interest" description="Disordered" evidence="1">
    <location>
        <begin position="181"/>
        <end position="235"/>
    </location>
</feature>
<feature type="compositionally biased region" description="Low complexity" evidence="1">
    <location>
        <begin position="200"/>
        <end position="211"/>
    </location>
</feature>
<dbReference type="VEuPathDB" id="VectorBase:LDEU000455"/>
<dbReference type="Proteomes" id="UP000288716">
    <property type="component" value="Unassembled WGS sequence"/>
</dbReference>
<dbReference type="InterPro" id="IPR000219">
    <property type="entry name" value="DH_dom"/>
</dbReference>
<dbReference type="InterPro" id="IPR035899">
    <property type="entry name" value="DBL_dom_sf"/>
</dbReference>
<dbReference type="InterPro" id="IPR001331">
    <property type="entry name" value="GDS_CDC24_CS"/>
</dbReference>
<comment type="caution">
    <text evidence="3">The sequence shown here is derived from an EMBL/GenBank/DDBJ whole genome shotgun (WGS) entry which is preliminary data.</text>
</comment>
<organism evidence="3 4">
    <name type="scientific">Leptotrombidium deliense</name>
    <dbReference type="NCBI Taxonomy" id="299467"/>
    <lineage>
        <taxon>Eukaryota</taxon>
        <taxon>Metazoa</taxon>
        <taxon>Ecdysozoa</taxon>
        <taxon>Arthropoda</taxon>
        <taxon>Chelicerata</taxon>
        <taxon>Arachnida</taxon>
        <taxon>Acari</taxon>
        <taxon>Acariformes</taxon>
        <taxon>Trombidiformes</taxon>
        <taxon>Prostigmata</taxon>
        <taxon>Anystina</taxon>
        <taxon>Parasitengona</taxon>
        <taxon>Trombiculoidea</taxon>
        <taxon>Trombiculidae</taxon>
        <taxon>Leptotrombidium</taxon>
    </lineage>
</organism>
<protein>
    <submittedName>
        <fullName evidence="3">Pleckstriny domain-containing family G member 7-like protein</fullName>
    </submittedName>
</protein>
<feature type="compositionally biased region" description="Acidic residues" evidence="1">
    <location>
        <begin position="29"/>
        <end position="40"/>
    </location>
</feature>
<dbReference type="PANTHER" id="PTHR13217:SF6">
    <property type="entry name" value="PLECKSTRIN HOMOLOGY DOMAIN-CONTAINING FAMILY G MEMBER 7"/>
    <property type="match status" value="1"/>
</dbReference>
<dbReference type="SUPFAM" id="SSF50729">
    <property type="entry name" value="PH domain-like"/>
    <property type="match status" value="1"/>
</dbReference>
<feature type="compositionally biased region" description="Polar residues" evidence="1">
    <location>
        <begin position="188"/>
        <end position="199"/>
    </location>
</feature>
<gene>
    <name evidence="3" type="ORF">B4U80_11330</name>
</gene>
<dbReference type="OrthoDB" id="5585231at2759"/>
<feature type="compositionally biased region" description="Polar residues" evidence="1">
    <location>
        <begin position="220"/>
        <end position="231"/>
    </location>
</feature>
<dbReference type="STRING" id="299467.A0A443SVN8"/>
<keyword evidence="4" id="KW-1185">Reference proteome</keyword>
<dbReference type="Pfam" id="PF00621">
    <property type="entry name" value="RhoGEF"/>
    <property type="match status" value="2"/>
</dbReference>
<dbReference type="InterPro" id="IPR011993">
    <property type="entry name" value="PH-like_dom_sf"/>
</dbReference>
<dbReference type="GO" id="GO:0005085">
    <property type="term" value="F:guanyl-nucleotide exchange factor activity"/>
    <property type="evidence" value="ECO:0007669"/>
    <property type="project" value="InterPro"/>
</dbReference>
<dbReference type="SMART" id="SM00325">
    <property type="entry name" value="RhoGEF"/>
    <property type="match status" value="1"/>
</dbReference>
<dbReference type="SUPFAM" id="SSF48065">
    <property type="entry name" value="DBL homology domain (DH-domain)"/>
    <property type="match status" value="1"/>
</dbReference>
<dbReference type="GO" id="GO:0007266">
    <property type="term" value="P:Rho protein signal transduction"/>
    <property type="evidence" value="ECO:0007669"/>
    <property type="project" value="TreeGrafter"/>
</dbReference>
<dbReference type="PROSITE" id="PS00741">
    <property type="entry name" value="DH_1"/>
    <property type="match status" value="1"/>
</dbReference>
<dbReference type="AlphaFoldDB" id="A0A443SVN8"/>
<feature type="region of interest" description="Disordered" evidence="1">
    <location>
        <begin position="20"/>
        <end position="48"/>
    </location>
</feature>
<dbReference type="EMBL" id="NCKV01000124">
    <property type="protein sequence ID" value="RWS31588.1"/>
    <property type="molecule type" value="Genomic_DNA"/>
</dbReference>
<dbReference type="PANTHER" id="PTHR13217">
    <property type="entry name" value="PLECKSTRIN HOMOLOGY DOMAIN-CONTAINING FAMILY G MEMBER 7"/>
    <property type="match status" value="1"/>
</dbReference>
<accession>A0A443SVN8</accession>
<name>A0A443SVN8_9ACAR</name>
<dbReference type="InterPro" id="IPR040181">
    <property type="entry name" value="PKHG5/7"/>
</dbReference>
<sequence length="702" mass="79809">MRLLIFARGQEANPVFKKLSSLGAHGDESEQEEPPFEEEPPASALHRRRALVPPKLITDGYESANEDVEQHTESSQNSNLLAEPVHLKTRRRSSIVVIPPMQICPGDLLVYSKVLTQRNDLLEASRKNKNTWSLLRLFDRSNRGKADSLCGLEEVLSTLQPSVFIDEQLSKYKDRRSSSIVSGHRLAQLQSESRRSSGQSTTSPASATITSKPCQKHLQRTQTFDSPQSTDGGEDHLLAASAHSTRSNSCIVPVDVNIRRLSGNIDLSEEPTTDAANVNLSVDSGDVVPSGASSTRSSFALTRSEQKRREALWDLLQSECAFLYDHLMILKNVFMEPLKKIQVEGFAMFAEPEVLFGNLDELCCVTYAFCKEFLNVVLQQMNIGELNATEVLVKLFQKSSKATALTQAYHRYTLNYINALNYLETLRRQVEFNEFEKYRLRFMALLVNNTRVDLFSSNSGEPNFEKRGRMQVILFVRANAAFWCCRDPRCKKLQLTDLLVSPVQHIMRVPLILKDIEMRTEDLSERDVITQIIESEENSLRELDDKMKWLKNFERLLEIQRNIVWPAVVDLDPKVFIPEFLKGPLSKQPCERLIVSPRRQIIIEGPLHILDSGKPVEMYVVLFDDMLIITRRKKGLHKKQSSLTEKWASSCSKGNSSTTPHESMFKYVVYKQPLSLDRFYIHDVSATEAAGNKIHFTFGYVC</sequence>
<reference evidence="3 4" key="1">
    <citation type="journal article" date="2018" name="Gigascience">
        <title>Genomes of trombidid mites reveal novel predicted allergens and laterally-transferred genes associated with secondary metabolism.</title>
        <authorList>
            <person name="Dong X."/>
            <person name="Chaisiri K."/>
            <person name="Xia D."/>
            <person name="Armstrong S.D."/>
            <person name="Fang Y."/>
            <person name="Donnelly M.J."/>
            <person name="Kadowaki T."/>
            <person name="McGarry J.W."/>
            <person name="Darby A.C."/>
            <person name="Makepeace B.L."/>
        </authorList>
    </citation>
    <scope>NUCLEOTIDE SEQUENCE [LARGE SCALE GENOMIC DNA]</scope>
    <source>
        <strain evidence="3">UoL-UT</strain>
    </source>
</reference>